<dbReference type="EC" id="1.14.13.33" evidence="4"/>
<dbReference type="InterPro" id="IPR002938">
    <property type="entry name" value="FAD-bd"/>
</dbReference>
<organism evidence="4 5">
    <name type="scientific">Achromobacter deleyi</name>
    <dbReference type="NCBI Taxonomy" id="1353891"/>
    <lineage>
        <taxon>Bacteria</taxon>
        <taxon>Pseudomonadati</taxon>
        <taxon>Pseudomonadota</taxon>
        <taxon>Betaproteobacteria</taxon>
        <taxon>Burkholderiales</taxon>
        <taxon>Alcaligenaceae</taxon>
        <taxon>Achromobacter</taxon>
    </lineage>
</organism>
<dbReference type="NCBIfam" id="NF006091">
    <property type="entry name" value="PRK08243.1"/>
    <property type="match status" value="1"/>
</dbReference>
<keyword evidence="1" id="KW-0285">Flavoprotein</keyword>
<protein>
    <submittedName>
        <fullName evidence="4">4-hydroxybenzoate 3-monooxygenase (NAD(P)H)</fullName>
        <ecNumber evidence="4">1.14.13.33</ecNumber>
    </submittedName>
</protein>
<feature type="domain" description="FAD-binding" evidence="3">
    <location>
        <begin position="2"/>
        <end position="344"/>
    </location>
</feature>
<dbReference type="Proteomes" id="UP000494111">
    <property type="component" value="Unassembled WGS sequence"/>
</dbReference>
<dbReference type="GO" id="GO:0071949">
    <property type="term" value="F:FAD binding"/>
    <property type="evidence" value="ECO:0007669"/>
    <property type="project" value="InterPro"/>
</dbReference>
<evidence type="ECO:0000256" key="2">
    <source>
        <dbReference type="ARBA" id="ARBA00022827"/>
    </source>
</evidence>
<dbReference type="GO" id="GO:0018671">
    <property type="term" value="F:4-hydroxybenzoate 3-monooxygenase [NAD(P)H] activity"/>
    <property type="evidence" value="ECO:0007669"/>
    <property type="project" value="UniProtKB-EC"/>
</dbReference>
<proteinExistence type="predicted"/>
<dbReference type="Gene3D" id="3.30.9.10">
    <property type="entry name" value="D-Amino Acid Oxidase, subunit A, domain 2"/>
    <property type="match status" value="1"/>
</dbReference>
<dbReference type="SUPFAM" id="SSF51905">
    <property type="entry name" value="FAD/NAD(P)-binding domain"/>
    <property type="match status" value="1"/>
</dbReference>
<evidence type="ECO:0000259" key="3">
    <source>
        <dbReference type="Pfam" id="PF01494"/>
    </source>
</evidence>
<dbReference type="PANTHER" id="PTHR43004:SF3">
    <property type="entry name" value="P-HYDROXYBENZOATE HYDROXYLASE"/>
    <property type="match status" value="1"/>
</dbReference>
<evidence type="ECO:0000313" key="5">
    <source>
        <dbReference type="Proteomes" id="UP000494111"/>
    </source>
</evidence>
<dbReference type="PANTHER" id="PTHR43004">
    <property type="entry name" value="TRK SYSTEM POTASSIUM UPTAKE PROTEIN"/>
    <property type="match status" value="1"/>
</dbReference>
<dbReference type="EMBL" id="CADIJO010000004">
    <property type="protein sequence ID" value="CAB3681613.1"/>
    <property type="molecule type" value="Genomic_DNA"/>
</dbReference>
<evidence type="ECO:0000313" key="4">
    <source>
        <dbReference type="EMBL" id="CAB3681613.1"/>
    </source>
</evidence>
<dbReference type="SUPFAM" id="SSF54373">
    <property type="entry name" value="FAD-linked reductases, C-terminal domain"/>
    <property type="match status" value="1"/>
</dbReference>
<accession>A0A6S6ZRD0</accession>
<sequence length="396" mass="43944">MRTQVAIIGAGPAGLTLSHMLHQQGIESIVLETRARDAVEATIRAGVLEQGTIDLLTEIGVGERMQREGLRHAGTVLRYDGRDHRIDFAELTGGKTVMVYPQHEVLKDLVAARLATDGDIRFEVSEVSVHDIDSDKPYVRYRDSLGNTQVIHADFIAGCDGSQGVCRPAVLASHPTFHEHVYPYAWLGILCHAPPSSDELIYAHGGGGFALVSTRSPRVQRMYLQCDPQDKTENWPEARIWTELRTRLRTHDGWAPNEGEIFSKTVVGMRSFVIDSMQSGRLFLAGDSAHIVPPTGAKGLNLAISDVCILARAFIPFYKDSTRTLLDNYSATALARVWRAQRFSWWMTSLLHTAPGADQFQKRLQYAELDYLARSSSARAVLAENYVGLPMDFPVN</sequence>
<dbReference type="Pfam" id="PF01494">
    <property type="entry name" value="FAD_binding_3"/>
    <property type="match status" value="1"/>
</dbReference>
<keyword evidence="4" id="KW-0560">Oxidoreductase</keyword>
<dbReference type="InterPro" id="IPR050641">
    <property type="entry name" value="RIFMO-like"/>
</dbReference>
<reference evidence="4 5" key="1">
    <citation type="submission" date="2020-04" db="EMBL/GenBank/DDBJ databases">
        <authorList>
            <person name="De Canck E."/>
        </authorList>
    </citation>
    <scope>NUCLEOTIDE SEQUENCE [LARGE SCALE GENOMIC DNA]</scope>
    <source>
        <strain evidence="4 5">LMG 3458</strain>
    </source>
</reference>
<name>A0A6S6ZRD0_9BURK</name>
<dbReference type="RefSeq" id="WP_175192313.1">
    <property type="nucleotide sequence ID" value="NZ_CADIJO010000004.1"/>
</dbReference>
<evidence type="ECO:0000256" key="1">
    <source>
        <dbReference type="ARBA" id="ARBA00022630"/>
    </source>
</evidence>
<gene>
    <name evidence="4" type="primary">praI</name>
    <name evidence="4" type="ORF">LMG3458_01650</name>
</gene>
<keyword evidence="4" id="KW-0503">Monooxygenase</keyword>
<keyword evidence="2" id="KW-0274">FAD</keyword>
<dbReference type="AlphaFoldDB" id="A0A6S6ZRD0"/>
<dbReference type="Gene3D" id="3.50.50.60">
    <property type="entry name" value="FAD/NAD(P)-binding domain"/>
    <property type="match status" value="1"/>
</dbReference>
<dbReference type="PRINTS" id="PR00420">
    <property type="entry name" value="RNGMNOXGNASE"/>
</dbReference>
<dbReference type="InterPro" id="IPR036188">
    <property type="entry name" value="FAD/NAD-bd_sf"/>
</dbReference>